<protein>
    <submittedName>
        <fullName evidence="1">Uncharacterized protein</fullName>
    </submittedName>
</protein>
<dbReference type="EMBL" id="ABYK01000002">
    <property type="protein sequence ID" value="EDZ96927.1"/>
    <property type="molecule type" value="Genomic_DNA"/>
</dbReference>
<proteinExistence type="predicted"/>
<evidence type="ECO:0000313" key="2">
    <source>
        <dbReference type="Proteomes" id="UP000004061"/>
    </source>
</evidence>
<dbReference type="AlphaFoldDB" id="B5VV82"/>
<keyword evidence="2" id="KW-1185">Reference proteome</keyword>
<comment type="caution">
    <text evidence="1">The sequence shown here is derived from an EMBL/GenBank/DDBJ whole genome shotgun (WGS) entry which is preliminary data.</text>
</comment>
<gene>
    <name evidence="1" type="ORF">AmaxDRAFT_0416</name>
</gene>
<reference evidence="1 2" key="1">
    <citation type="journal article" date="2011" name="Appl. Environ. Microbiol.">
        <title>Contribution of a Sodium Ion Gradient to Energy Conservation during Fermentation in the Cyanobacterium Arthrospira (Spirulina) maxima CS-328.</title>
        <authorList>
            <person name="Carrieri D."/>
            <person name="Ananyev G."/>
            <person name="Lenz O."/>
            <person name="Bryant D.A."/>
            <person name="Dismukes G.C."/>
        </authorList>
    </citation>
    <scope>NUCLEOTIDE SEQUENCE [LARGE SCALE GENOMIC DNA]</scope>
    <source>
        <strain evidence="1 2">CS-328</strain>
    </source>
</reference>
<name>B5VV82_LIMMA</name>
<organism evidence="1 2">
    <name type="scientific">Limnospira maxima CS-328</name>
    <dbReference type="NCBI Taxonomy" id="513049"/>
    <lineage>
        <taxon>Bacteria</taxon>
        <taxon>Bacillati</taxon>
        <taxon>Cyanobacteriota</taxon>
        <taxon>Cyanophyceae</taxon>
        <taxon>Oscillatoriophycideae</taxon>
        <taxon>Oscillatoriales</taxon>
        <taxon>Sirenicapillariaceae</taxon>
        <taxon>Limnospira</taxon>
    </lineage>
</organism>
<dbReference type="Proteomes" id="UP000004061">
    <property type="component" value="Unassembled WGS sequence"/>
</dbReference>
<sequence length="51" mass="5468">MPATLTEAVVISKLPEARQRTRPNIGANFLPCRDSGSNDIASLKAFVNLSP</sequence>
<accession>B5VV82</accession>
<evidence type="ECO:0000313" key="1">
    <source>
        <dbReference type="EMBL" id="EDZ96927.1"/>
    </source>
</evidence>